<protein>
    <recommendedName>
        <fullName evidence="3">Glutaredoxin family protein</fullName>
    </recommendedName>
</protein>
<name>A0A399EZ88_9DEIN</name>
<dbReference type="SUPFAM" id="SSF52833">
    <property type="entry name" value="Thioredoxin-like"/>
    <property type="match status" value="1"/>
</dbReference>
<evidence type="ECO:0000313" key="2">
    <source>
        <dbReference type="Proteomes" id="UP000265341"/>
    </source>
</evidence>
<organism evidence="1 2">
    <name type="scientific">Calidithermus roseus</name>
    <dbReference type="NCBI Taxonomy" id="1644118"/>
    <lineage>
        <taxon>Bacteria</taxon>
        <taxon>Thermotogati</taxon>
        <taxon>Deinococcota</taxon>
        <taxon>Deinococci</taxon>
        <taxon>Thermales</taxon>
        <taxon>Thermaceae</taxon>
        <taxon>Calidithermus</taxon>
    </lineage>
</organism>
<dbReference type="PANTHER" id="PTHR33558:SF1">
    <property type="entry name" value="GLUTAREDOXIN-LIKE PROTEIN C5ORF63 HOMOLOG"/>
    <property type="match status" value="1"/>
</dbReference>
<comment type="caution">
    <text evidence="1">The sequence shown here is derived from an EMBL/GenBank/DDBJ whole genome shotgun (WGS) entry which is preliminary data.</text>
</comment>
<dbReference type="PANTHER" id="PTHR33558">
    <property type="entry name" value="GLUTAREDOXIN-LIKE PROTEIN C5ORF63 HOMOLOG"/>
    <property type="match status" value="1"/>
</dbReference>
<evidence type="ECO:0008006" key="3">
    <source>
        <dbReference type="Google" id="ProtNLM"/>
    </source>
</evidence>
<keyword evidence="2" id="KW-1185">Reference proteome</keyword>
<dbReference type="InterPro" id="IPR052565">
    <property type="entry name" value="Glutaredoxin-like_YDR286C"/>
</dbReference>
<evidence type="ECO:0000313" key="1">
    <source>
        <dbReference type="EMBL" id="RIH89010.1"/>
    </source>
</evidence>
<dbReference type="AlphaFoldDB" id="A0A399EZ88"/>
<reference evidence="1 2" key="1">
    <citation type="submission" date="2018-08" db="EMBL/GenBank/DDBJ databases">
        <title>Meiothermus roseus NBRC 110900 genome sequencing project.</title>
        <authorList>
            <person name="Da Costa M.S."/>
            <person name="Albuquerque L."/>
            <person name="Raposo P."/>
            <person name="Froufe H.J.C."/>
            <person name="Barroso C.S."/>
            <person name="Egas C."/>
        </authorList>
    </citation>
    <scope>NUCLEOTIDE SEQUENCE [LARGE SCALE GENOMIC DNA]</scope>
    <source>
        <strain evidence="1 2">NBRC 110900</strain>
    </source>
</reference>
<dbReference type="EMBL" id="QWLA01000006">
    <property type="protein sequence ID" value="RIH89010.1"/>
    <property type="molecule type" value="Genomic_DNA"/>
</dbReference>
<dbReference type="CDD" id="cd02976">
    <property type="entry name" value="NrdH"/>
    <property type="match status" value="1"/>
</dbReference>
<gene>
    <name evidence="1" type="ORF">Mrose_00617</name>
</gene>
<accession>A0A399EZ88</accession>
<dbReference type="Pfam" id="PF05768">
    <property type="entry name" value="Glrx-like"/>
    <property type="match status" value="1"/>
</dbReference>
<dbReference type="InterPro" id="IPR036249">
    <property type="entry name" value="Thioredoxin-like_sf"/>
</dbReference>
<dbReference type="OrthoDB" id="32865at2"/>
<proteinExistence type="predicted"/>
<dbReference type="Proteomes" id="UP000265341">
    <property type="component" value="Unassembled WGS sequence"/>
</dbReference>
<dbReference type="InterPro" id="IPR008554">
    <property type="entry name" value="Glutaredoxin-like"/>
</dbReference>
<dbReference type="RefSeq" id="WP_119275960.1">
    <property type="nucleotide sequence ID" value="NZ_QWLA01000006.1"/>
</dbReference>
<dbReference type="Gene3D" id="3.40.30.10">
    <property type="entry name" value="Glutaredoxin"/>
    <property type="match status" value="1"/>
</dbReference>
<sequence>MGYILISRDGCHLCEEAEQLLEALRVPFERRNVDEDPEWVAQYSFRVPVLLKGERVLMEGRFDAARLTKLLKE</sequence>